<dbReference type="InterPro" id="IPR042543">
    <property type="entry name" value="AdoMet_synthase_2"/>
</dbReference>
<proteinExistence type="predicted"/>
<dbReference type="InterPro" id="IPR042544">
    <property type="entry name" value="AdoMet_synthase_3"/>
</dbReference>
<dbReference type="Proteomes" id="UP000053157">
    <property type="component" value="Unassembled WGS sequence"/>
</dbReference>
<sequence>MDDRISVSHADGDPVSRHPIEFVERKGIGHPDSLCDGVAEAVSRRLSRFYRDEFGRILHHNTDKVHLGAGQSRPAFGGGSVVDPIYVLVGGQATTRVAGESLPIDDLATAAARDYLLQTVPELAPEHVVVETRIGQTSSDLGSLFERSDEPLANDTSIGVGHAPGTQTEQFVRTLEPRLHRELAAVGKDVKLMALRRGDHLHLTVAAAILDSHVEDIHAYRDVLAEIEALVEHHAETSVDYPVSVTVNNADDIDAGQVYLTTTGLSAEAGDDGSVGRGNRANGLITPHRQMSLEATAGKNPLTHVGKLYNLLSLRIARRLHDEHGATYSSVELLSRIGDPVTEPWAVDVVSTVSEGRAVRDAIVAEFGDLDDLRADLLVGRVPVF</sequence>
<dbReference type="PANTHER" id="PTHR36697">
    <property type="entry name" value="S-ADENOSYLMETHIONINE SYNTHASE"/>
    <property type="match status" value="1"/>
</dbReference>
<organism evidence="1 2">
    <name type="scientific">Haloferax profundi</name>
    <dbReference type="NCBI Taxonomy" id="1544718"/>
    <lineage>
        <taxon>Archaea</taxon>
        <taxon>Methanobacteriati</taxon>
        <taxon>Methanobacteriota</taxon>
        <taxon>Stenosarchaea group</taxon>
        <taxon>Halobacteria</taxon>
        <taxon>Halobacteriales</taxon>
        <taxon>Haloferacaceae</taxon>
        <taxon>Haloferax</taxon>
    </lineage>
</organism>
<dbReference type="AlphaFoldDB" id="A0A0W1SN30"/>
<evidence type="ECO:0000313" key="2">
    <source>
        <dbReference type="Proteomes" id="UP000053157"/>
    </source>
</evidence>
<dbReference type="InterPro" id="IPR027790">
    <property type="entry name" value="AdoMet_synthase_2_family"/>
</dbReference>
<dbReference type="OrthoDB" id="204488at2157"/>
<dbReference type="PANTHER" id="PTHR36697:SF1">
    <property type="entry name" value="S-ADENOSYLMETHIONINE SYNTHASE"/>
    <property type="match status" value="1"/>
</dbReference>
<protein>
    <submittedName>
        <fullName evidence="1">S-adenosylmethionine synthetase</fullName>
    </submittedName>
</protein>
<dbReference type="Gene3D" id="3.30.300.10">
    <property type="match status" value="1"/>
</dbReference>
<comment type="caution">
    <text evidence="1">The sequence shown here is derived from an EMBL/GenBank/DDBJ whole genome shotgun (WGS) entry which is preliminary data.</text>
</comment>
<dbReference type="EMBL" id="LOPV01000160">
    <property type="protein sequence ID" value="KTG27728.1"/>
    <property type="molecule type" value="Genomic_DNA"/>
</dbReference>
<dbReference type="RefSeq" id="WP_058572023.1">
    <property type="nucleotide sequence ID" value="NZ_LOPV01000160.1"/>
</dbReference>
<dbReference type="Gene3D" id="3.30.300.280">
    <property type="entry name" value="S-adenosylmethionine synthetase, C-terminal domain"/>
    <property type="match status" value="1"/>
</dbReference>
<dbReference type="Gene3D" id="3.30.300.340">
    <property type="entry name" value="S-adenosylmethionine synthetase, N-terminal domain"/>
    <property type="match status" value="1"/>
</dbReference>
<reference evidence="1 2" key="1">
    <citation type="submission" date="2015-12" db="EMBL/GenBank/DDBJ databases">
        <title>Haloferax profundi sp. nov. isolated from the Discovery deep brine-seawater interface in the Red Sea.</title>
        <authorList>
            <person name="Zhang G."/>
            <person name="Stingl U."/>
            <person name="Rashid M."/>
        </authorList>
    </citation>
    <scope>NUCLEOTIDE SEQUENCE [LARGE SCALE GENOMIC DNA]</scope>
    <source>
        <strain evidence="1 2">SB29</strain>
    </source>
</reference>
<accession>A0A0W1SN30</accession>
<keyword evidence="2" id="KW-1185">Reference proteome</keyword>
<evidence type="ECO:0000313" key="1">
    <source>
        <dbReference type="EMBL" id="KTG27728.1"/>
    </source>
</evidence>
<gene>
    <name evidence="1" type="ORF">AUR66_13430</name>
</gene>
<dbReference type="Pfam" id="PF01941">
    <property type="entry name" value="AdoMet_Synthase"/>
    <property type="match status" value="1"/>
</dbReference>
<name>A0A0W1SN30_9EURY</name>